<dbReference type="PROSITE" id="PS51257">
    <property type="entry name" value="PROKAR_LIPOPROTEIN"/>
    <property type="match status" value="1"/>
</dbReference>
<protein>
    <recommendedName>
        <fullName evidence="3">6-bladed beta-propeller</fullName>
    </recommendedName>
</protein>
<organism evidence="1 2">
    <name type="scientific">Echinicola strongylocentroti</name>
    <dbReference type="NCBI Taxonomy" id="1795355"/>
    <lineage>
        <taxon>Bacteria</taxon>
        <taxon>Pseudomonadati</taxon>
        <taxon>Bacteroidota</taxon>
        <taxon>Cytophagia</taxon>
        <taxon>Cytophagales</taxon>
        <taxon>Cyclobacteriaceae</taxon>
        <taxon>Echinicola</taxon>
    </lineage>
</organism>
<reference evidence="1 2" key="1">
    <citation type="submission" date="2018-06" db="EMBL/GenBank/DDBJ databases">
        <title>Echinicola strongylocentroti sp. nov., isolated from a sea urchin Strongylocentrotus intermedius.</title>
        <authorList>
            <person name="Bae S.S."/>
        </authorList>
    </citation>
    <scope>NUCLEOTIDE SEQUENCE [LARGE SCALE GENOMIC DNA]</scope>
    <source>
        <strain evidence="1 2">MEBiC08714</strain>
    </source>
</reference>
<dbReference type="OrthoDB" id="821905at2"/>
<dbReference type="Proteomes" id="UP000248688">
    <property type="component" value="Chromosome"/>
</dbReference>
<dbReference type="AlphaFoldDB" id="A0A2Z4IER0"/>
<dbReference type="EMBL" id="CP030041">
    <property type="protein sequence ID" value="AWW29345.1"/>
    <property type="molecule type" value="Genomic_DNA"/>
</dbReference>
<dbReference type="Gene3D" id="2.120.10.30">
    <property type="entry name" value="TolB, C-terminal domain"/>
    <property type="match status" value="1"/>
</dbReference>
<dbReference type="KEGG" id="est:DN752_03850"/>
<evidence type="ECO:0000313" key="2">
    <source>
        <dbReference type="Proteomes" id="UP000248688"/>
    </source>
</evidence>
<evidence type="ECO:0008006" key="3">
    <source>
        <dbReference type="Google" id="ProtNLM"/>
    </source>
</evidence>
<sequence length="375" mass="43129">MEFQRKIAFLIVSLLVTISCNSANVKEGLKKIDFSKAPLKDVDFREIPKESKFVPLRLPDSVYLGKIETIRFTDKYMVLHDRELAKALYVFDHEGNYIGRLKRHGEAEGEYLSLYAFAVSGGNVYVYDRRLGNIVKYTFPEFDLVSSQSMNIYLTEMVGTGKGFMGISDDFEEEGYYYGQLFYDEDFQLISNIKKRPGIIEATESTGFSTDDTGELYYSEPLSEMVYKMDGKILKEQYLIDFGSHGIPTEVAEFSDAEDFYELLSEGHYFFAAHNFNRTGSIVSVNFYNQDIEPQLQGLYDFKTEKGMIIKDLGEVTDYVIAPISVQQGYNIALLYPDEYSRETLRLLGMKEENLDSIDISKPVIYKYRYVKMPS</sequence>
<evidence type="ECO:0000313" key="1">
    <source>
        <dbReference type="EMBL" id="AWW29345.1"/>
    </source>
</evidence>
<dbReference type="Pfam" id="PF17170">
    <property type="entry name" value="DUF5128"/>
    <property type="match status" value="1"/>
</dbReference>
<proteinExistence type="predicted"/>
<gene>
    <name evidence="1" type="ORF">DN752_03850</name>
</gene>
<accession>A0A2Z4IER0</accession>
<name>A0A2Z4IER0_9BACT</name>
<keyword evidence="2" id="KW-1185">Reference proteome</keyword>
<dbReference type="InterPro" id="IPR011042">
    <property type="entry name" value="6-blade_b-propeller_TolB-like"/>
</dbReference>